<comment type="caution">
    <text evidence="7">The sequence shown here is derived from an EMBL/GenBank/DDBJ whole genome shotgun (WGS) entry which is preliminary data.</text>
</comment>
<dbReference type="InterPro" id="IPR012332">
    <property type="entry name" value="Autotransporter_pectin_lyase_C"/>
</dbReference>
<keyword evidence="1 3" id="KW-0479">Metal-binding</keyword>
<keyword evidence="4" id="KW-0175">Coiled coil</keyword>
<name>A0A9Q0E1L6_9TELE</name>
<dbReference type="PANTHER" id="PTHR24103">
    <property type="entry name" value="E3 UBIQUITIN-PROTEIN LIGASE TRIM"/>
    <property type="match status" value="1"/>
</dbReference>
<protein>
    <recommendedName>
        <fullName evidence="6">B box-type domain-containing protein</fullName>
    </recommendedName>
</protein>
<dbReference type="SMART" id="SM00336">
    <property type="entry name" value="BBOX"/>
    <property type="match status" value="1"/>
</dbReference>
<sequence>MEILEMFMGAVGMVAGREQQPGGPADGGGRSPSGDLQVEGGREEGRGPEGRGVEAPREAAVAEEEEDDKDIEVDEDEDNVSVERLRCLVHGQEGTLYCRTDEKIVCVLCAVLGEHRGHEIITLHEAYTWQKQREGYDLLAETRLMGQRIKSKWTDPSLSKDQLQTFVNDQFDGLKSLVLLEDRRTVHLVDLKEAFLTATAAEQIAELNMETRQLQKSVNSVRQEMRALKRAHMAAEAAALAAPQLMAEGARDGLGQPDGQPGRQVVNSGGIQGRQVVNSGGIQGRQVVNSGGIQGRQVVNSGGIQGHQVVNSGGVQGRQVVNSGGIQGRQVVNSGGIQGRQVVNSGTPGSPGWGGRGVVAAATATTVQNQDLDPRGKVPAAPPTSDLQRAAGGEVSRDCSVSHAVGISVSCAASSEMIRKMQYP</sequence>
<feature type="region of interest" description="Disordered" evidence="5">
    <location>
        <begin position="14"/>
        <end position="76"/>
    </location>
</feature>
<evidence type="ECO:0000313" key="8">
    <source>
        <dbReference type="Proteomes" id="UP001148018"/>
    </source>
</evidence>
<feature type="domain" description="B box-type" evidence="6">
    <location>
        <begin position="82"/>
        <end position="123"/>
    </location>
</feature>
<keyword evidence="2" id="KW-0862">Zinc</keyword>
<feature type="region of interest" description="Disordered" evidence="5">
    <location>
        <begin position="368"/>
        <end position="393"/>
    </location>
</feature>
<accession>A0A9Q0E1L6</accession>
<feature type="compositionally biased region" description="Basic and acidic residues" evidence="5">
    <location>
        <begin position="40"/>
        <end position="57"/>
    </location>
</feature>
<reference evidence="7" key="1">
    <citation type="submission" date="2022-07" db="EMBL/GenBank/DDBJ databases">
        <title>Chromosome-level genome of Muraenolepis orangiensis.</title>
        <authorList>
            <person name="Kim J."/>
        </authorList>
    </citation>
    <scope>NUCLEOTIDE SEQUENCE</scope>
    <source>
        <strain evidence="7">KU_S4_2022</strain>
        <tissue evidence="7">Muscle</tissue>
    </source>
</reference>
<organism evidence="7 8">
    <name type="scientific">Muraenolepis orangiensis</name>
    <name type="common">Patagonian moray cod</name>
    <dbReference type="NCBI Taxonomy" id="630683"/>
    <lineage>
        <taxon>Eukaryota</taxon>
        <taxon>Metazoa</taxon>
        <taxon>Chordata</taxon>
        <taxon>Craniata</taxon>
        <taxon>Vertebrata</taxon>
        <taxon>Euteleostomi</taxon>
        <taxon>Actinopterygii</taxon>
        <taxon>Neopterygii</taxon>
        <taxon>Teleostei</taxon>
        <taxon>Neoteleostei</taxon>
        <taxon>Acanthomorphata</taxon>
        <taxon>Zeiogadaria</taxon>
        <taxon>Gadariae</taxon>
        <taxon>Gadiformes</taxon>
        <taxon>Muraenolepidoidei</taxon>
        <taxon>Muraenolepididae</taxon>
        <taxon>Muraenolepis</taxon>
    </lineage>
</organism>
<dbReference type="Gene3D" id="3.30.160.60">
    <property type="entry name" value="Classic Zinc Finger"/>
    <property type="match status" value="1"/>
</dbReference>
<keyword evidence="1 3" id="KW-0863">Zinc-finger</keyword>
<dbReference type="InterPro" id="IPR050143">
    <property type="entry name" value="TRIM/RBCC"/>
</dbReference>
<dbReference type="AlphaFoldDB" id="A0A9Q0E1L6"/>
<dbReference type="PROSITE" id="PS50119">
    <property type="entry name" value="ZF_BBOX"/>
    <property type="match status" value="1"/>
</dbReference>
<evidence type="ECO:0000256" key="1">
    <source>
        <dbReference type="ARBA" id="ARBA00022771"/>
    </source>
</evidence>
<dbReference type="GO" id="GO:0008270">
    <property type="term" value="F:zinc ion binding"/>
    <property type="evidence" value="ECO:0007669"/>
    <property type="project" value="UniProtKB-KW"/>
</dbReference>
<dbReference type="InterPro" id="IPR000315">
    <property type="entry name" value="Znf_B-box"/>
</dbReference>
<dbReference type="EMBL" id="JANIIK010000110">
    <property type="protein sequence ID" value="KAJ3596447.1"/>
    <property type="molecule type" value="Genomic_DNA"/>
</dbReference>
<dbReference type="OrthoDB" id="252722at2759"/>
<feature type="coiled-coil region" evidence="4">
    <location>
        <begin position="204"/>
        <end position="238"/>
    </location>
</feature>
<dbReference type="Pfam" id="PF00643">
    <property type="entry name" value="zf-B_box"/>
    <property type="match status" value="1"/>
</dbReference>
<keyword evidence="8" id="KW-1185">Reference proteome</keyword>
<evidence type="ECO:0000256" key="5">
    <source>
        <dbReference type="SAM" id="MobiDB-lite"/>
    </source>
</evidence>
<evidence type="ECO:0000256" key="4">
    <source>
        <dbReference type="SAM" id="Coils"/>
    </source>
</evidence>
<dbReference type="CDD" id="cd19784">
    <property type="entry name" value="Bbox2_TRIM44"/>
    <property type="match status" value="1"/>
</dbReference>
<dbReference type="Gene3D" id="2.160.20.20">
    <property type="match status" value="1"/>
</dbReference>
<feature type="compositionally biased region" description="Acidic residues" evidence="5">
    <location>
        <begin position="61"/>
        <end position="76"/>
    </location>
</feature>
<proteinExistence type="predicted"/>
<evidence type="ECO:0000256" key="2">
    <source>
        <dbReference type="ARBA" id="ARBA00022833"/>
    </source>
</evidence>
<evidence type="ECO:0000259" key="6">
    <source>
        <dbReference type="PROSITE" id="PS50119"/>
    </source>
</evidence>
<evidence type="ECO:0000256" key="3">
    <source>
        <dbReference type="PROSITE-ProRule" id="PRU00024"/>
    </source>
</evidence>
<feature type="non-terminal residue" evidence="7">
    <location>
        <position position="1"/>
    </location>
</feature>
<dbReference type="Proteomes" id="UP001148018">
    <property type="component" value="Unassembled WGS sequence"/>
</dbReference>
<gene>
    <name evidence="7" type="ORF">NHX12_002854</name>
</gene>
<evidence type="ECO:0000313" key="7">
    <source>
        <dbReference type="EMBL" id="KAJ3596447.1"/>
    </source>
</evidence>
<dbReference type="SUPFAM" id="SSF57845">
    <property type="entry name" value="B-box zinc-binding domain"/>
    <property type="match status" value="1"/>
</dbReference>